<name>A0A218NP54_9ARCH</name>
<reference evidence="2 3" key="1">
    <citation type="journal article" date="2017" name="Nat. Commun.">
        <title>'ARMAN' archaea depend on association with euryarchaeal host in culture and in situ.</title>
        <authorList>
            <person name="Golyshina O."/>
            <person name="Toshchakov S."/>
            <person name="Makarova K."/>
            <person name="Gavrilov S."/>
            <person name="Korzhenkov A."/>
            <person name="La Cono V."/>
            <person name="Arcadi E."/>
            <person name="Nechitaylo T."/>
            <person name="Ferrer M."/>
            <person name="Kublanov I."/>
            <person name="Wolf Y."/>
            <person name="Yakimov M."/>
            <person name="Golyshin P."/>
            <person name="Slesarev A."/>
            <person name="Kozyavkin S."/>
        </authorList>
    </citation>
    <scope>NUCLEOTIDE SEQUENCE [LARGE SCALE GENOMIC DNA]</scope>
    <source>
        <strain evidence="2 3">Mia14</strain>
    </source>
</reference>
<dbReference type="GeneID" id="33314525"/>
<dbReference type="Proteomes" id="UP000197679">
    <property type="component" value="Chromosome"/>
</dbReference>
<organism evidence="2 3">
    <name type="scientific">Candidatus Mancarchaeum acidiphilum</name>
    <dbReference type="NCBI Taxonomy" id="1920749"/>
    <lineage>
        <taxon>Archaea</taxon>
        <taxon>Candidatus Micrarchaeota</taxon>
        <taxon>Candidatus Mancarchaeum</taxon>
    </lineage>
</organism>
<evidence type="ECO:0000313" key="2">
    <source>
        <dbReference type="EMBL" id="ASI14257.1"/>
    </source>
</evidence>
<feature type="transmembrane region" description="Helical" evidence="1">
    <location>
        <begin position="84"/>
        <end position="105"/>
    </location>
</feature>
<keyword evidence="1" id="KW-0812">Transmembrane</keyword>
<dbReference type="KEGG" id="marh:Mia14_0989"/>
<feature type="transmembrane region" description="Helical" evidence="1">
    <location>
        <begin position="47"/>
        <end position="72"/>
    </location>
</feature>
<keyword evidence="3" id="KW-1185">Reference proteome</keyword>
<feature type="transmembrane region" description="Helical" evidence="1">
    <location>
        <begin position="20"/>
        <end position="40"/>
    </location>
</feature>
<sequence length="115" mass="12336">MDGQIKDSSTGMQASKIGMISGLSFVVMIIFGAIVGDIVFYTFLNSILFYFVGPSSIFLTLVIGIVIVIISASFISQSNEPSGLLYAAIFLGCMGVPLFGGVEIYRVAKKHNLTR</sequence>
<keyword evidence="1" id="KW-1133">Transmembrane helix</keyword>
<keyword evidence="1" id="KW-0472">Membrane</keyword>
<evidence type="ECO:0000256" key="1">
    <source>
        <dbReference type="SAM" id="Phobius"/>
    </source>
</evidence>
<dbReference type="EMBL" id="CP019964">
    <property type="protein sequence ID" value="ASI14257.1"/>
    <property type="molecule type" value="Genomic_DNA"/>
</dbReference>
<dbReference type="AlphaFoldDB" id="A0A218NP54"/>
<proteinExistence type="predicted"/>
<protein>
    <submittedName>
        <fullName evidence="2">Multipass membrane protein</fullName>
    </submittedName>
</protein>
<dbReference type="RefSeq" id="WP_088820551.1">
    <property type="nucleotide sequence ID" value="NZ_CP019964.1"/>
</dbReference>
<gene>
    <name evidence="2" type="ORF">Mia14_0989</name>
</gene>
<accession>A0A218NP54</accession>
<evidence type="ECO:0000313" key="3">
    <source>
        <dbReference type="Proteomes" id="UP000197679"/>
    </source>
</evidence>